<gene>
    <name evidence="1" type="ORF">DCM83_13900</name>
</gene>
<accession>A0AAE9NAB4</accession>
<dbReference type="AlphaFoldDB" id="A0AAE9NAB4"/>
<proteinExistence type="predicted"/>
<evidence type="ECO:0000313" key="1">
    <source>
        <dbReference type="EMBL" id="UUO66184.1"/>
    </source>
</evidence>
<evidence type="ECO:0000313" key="2">
    <source>
        <dbReference type="Proteomes" id="UP001058872"/>
    </source>
</evidence>
<dbReference type="RefSeq" id="WP_257176995.1">
    <property type="nucleotide sequence ID" value="NZ_CP028989.1"/>
</dbReference>
<reference evidence="1" key="1">
    <citation type="submission" date="2018-04" db="EMBL/GenBank/DDBJ databases">
        <title>Genomes of Endosymbiotic and Endophytic Bradyrhizobium Publication status.</title>
        <authorList>
            <person name="Guha S."/>
            <person name="Jorrin B."/>
            <person name="Sarkar M."/>
            <person name="Poole P.S."/>
            <person name="DasGupta M."/>
        </authorList>
    </citation>
    <scope>NUCLEOTIDE SEQUENCE</scope>
    <source>
        <strain evidence="1">WBOS16</strain>
    </source>
</reference>
<dbReference type="EMBL" id="CP028989">
    <property type="protein sequence ID" value="UUO66184.1"/>
    <property type="molecule type" value="Genomic_DNA"/>
</dbReference>
<sequence>MLRKEMKHGFSGKDWESAKQEARSIMVERAKLRGMIAYSDLVRQIQSIRLEPHDPRLFHLLGEVSSEEDAAGRGMLTVVVVHKLGDMQPGPGFFELAKLLGRDTKNIEKCWVAELHRVHAVWSLPKK</sequence>
<name>A0AAE9NAB4_9BRAD</name>
<organism evidence="1 2">
    <name type="scientific">Bradyrhizobium betae</name>
    <dbReference type="NCBI Taxonomy" id="244734"/>
    <lineage>
        <taxon>Bacteria</taxon>
        <taxon>Pseudomonadati</taxon>
        <taxon>Pseudomonadota</taxon>
        <taxon>Alphaproteobacteria</taxon>
        <taxon>Hyphomicrobiales</taxon>
        <taxon>Nitrobacteraceae</taxon>
        <taxon>Bradyrhizobium</taxon>
    </lineage>
</organism>
<protein>
    <submittedName>
        <fullName evidence="1">Uncharacterized protein</fullName>
    </submittedName>
</protein>
<dbReference type="Proteomes" id="UP001058872">
    <property type="component" value="Chromosome"/>
</dbReference>